<reference evidence="1 2" key="1">
    <citation type="submission" date="2020-08" db="EMBL/GenBank/DDBJ databases">
        <title>A Genomic Blueprint of the Chicken Gut Microbiome.</title>
        <authorList>
            <person name="Gilroy R."/>
            <person name="Ravi A."/>
            <person name="Getino M."/>
            <person name="Pursley I."/>
            <person name="Horton D.L."/>
            <person name="Alikhan N.-F."/>
            <person name="Baker D."/>
            <person name="Gharbi K."/>
            <person name="Hall N."/>
            <person name="Watson M."/>
            <person name="Adriaenssens E.M."/>
            <person name="Foster-Nyarko E."/>
            <person name="Jarju S."/>
            <person name="Secka A."/>
            <person name="Antonio M."/>
            <person name="Oren A."/>
            <person name="Chaudhuri R."/>
            <person name="La Ragione R.M."/>
            <person name="Hildebrand F."/>
            <person name="Pallen M.J."/>
        </authorList>
    </citation>
    <scope>NUCLEOTIDE SEQUENCE [LARGE SCALE GENOMIC DNA]</scope>
    <source>
        <strain evidence="1 2">Sa2BUA9</strain>
    </source>
</reference>
<dbReference type="InterPro" id="IPR009711">
    <property type="entry name" value="UPF0473"/>
</dbReference>
<organism evidence="1 2">
    <name type="scientific">Psychrobacillus faecigallinarum</name>
    <dbReference type="NCBI Taxonomy" id="2762235"/>
    <lineage>
        <taxon>Bacteria</taxon>
        <taxon>Bacillati</taxon>
        <taxon>Bacillota</taxon>
        <taxon>Bacilli</taxon>
        <taxon>Bacillales</taxon>
        <taxon>Bacillaceae</taxon>
        <taxon>Psychrobacillus</taxon>
    </lineage>
</organism>
<dbReference type="RefSeq" id="WP_151112651.1">
    <property type="nucleotide sequence ID" value="NZ_JACSQO010000012.1"/>
</dbReference>
<proteinExistence type="predicted"/>
<sequence>MEENTGKVEIGDIFTVIDENDQEQDIEVLGLLEIEGDTYAAVGFADEVQKETDEDFDVFFLRIEGEDELANIESDEEFEKVSAAFMAAEAE</sequence>
<comment type="caution">
    <text evidence="1">The sequence shown here is derived from an EMBL/GenBank/DDBJ whole genome shotgun (WGS) entry which is preliminary data.</text>
</comment>
<gene>
    <name evidence="1" type="ORF">H9650_17995</name>
</gene>
<evidence type="ECO:0000313" key="1">
    <source>
        <dbReference type="EMBL" id="MBD7945999.1"/>
    </source>
</evidence>
<name>A0ABR8RDW8_9BACI</name>
<evidence type="ECO:0000313" key="2">
    <source>
        <dbReference type="Proteomes" id="UP000640786"/>
    </source>
</evidence>
<protein>
    <submittedName>
        <fullName evidence="1">DUF1292 domain-containing protein</fullName>
    </submittedName>
</protein>
<keyword evidence="2" id="KW-1185">Reference proteome</keyword>
<dbReference type="Pfam" id="PF06949">
    <property type="entry name" value="DUF1292"/>
    <property type="match status" value="1"/>
</dbReference>
<dbReference type="Proteomes" id="UP000640786">
    <property type="component" value="Unassembled WGS sequence"/>
</dbReference>
<dbReference type="EMBL" id="JACSQO010000012">
    <property type="protein sequence ID" value="MBD7945999.1"/>
    <property type="molecule type" value="Genomic_DNA"/>
</dbReference>
<accession>A0ABR8RDW8</accession>